<name>A0A1E8Q6H7_9MYCO</name>
<feature type="chain" id="PRO_5039694789" description="DUF732 domain-containing protein" evidence="1">
    <location>
        <begin position="24"/>
        <end position="180"/>
    </location>
</feature>
<keyword evidence="1" id="KW-0732">Signal</keyword>
<protein>
    <recommendedName>
        <fullName evidence="4">DUF732 domain-containing protein</fullName>
    </recommendedName>
</protein>
<reference evidence="2 3" key="1">
    <citation type="submission" date="2016-09" db="EMBL/GenBank/DDBJ databases">
        <title>genome sequence of Mycobacterium sp. 739 SCH.</title>
        <authorList>
            <person name="Greninger A.L."/>
            <person name="Qin X."/>
            <person name="Jerome K."/>
            <person name="Vora S."/>
            <person name="Quinn K."/>
        </authorList>
    </citation>
    <scope>NUCLEOTIDE SEQUENCE [LARGE SCALE GENOMIC DNA]</scope>
    <source>
        <strain evidence="2 3">SCH</strain>
    </source>
</reference>
<evidence type="ECO:0000313" key="2">
    <source>
        <dbReference type="EMBL" id="OFJ54077.1"/>
    </source>
</evidence>
<proteinExistence type="predicted"/>
<comment type="caution">
    <text evidence="2">The sequence shown here is derived from an EMBL/GenBank/DDBJ whole genome shotgun (WGS) entry which is preliminary data.</text>
</comment>
<feature type="non-terminal residue" evidence="2">
    <location>
        <position position="180"/>
    </location>
</feature>
<accession>A0A1E8Q6H7</accession>
<sequence length="180" mass="18761">MRRRLLLWSAPVVLLLLVLAAKAGSMTIAGDSAAAAFARGDVDTLRSDVATLRFLDPLNALVSSEAPAFADGALAVLEGRLSDAEDRFSDAAASRDCPAVVNLALVRETLGDQFVGTGDGPAALARYRAALGTVTDAPEGCFAGNDDPDAERRDVRADAANRLARKIALLERPLAPPPPV</sequence>
<dbReference type="Proteomes" id="UP000178953">
    <property type="component" value="Unassembled WGS sequence"/>
</dbReference>
<gene>
    <name evidence="2" type="ORF">BEL07_09505</name>
</gene>
<evidence type="ECO:0000256" key="1">
    <source>
        <dbReference type="SAM" id="SignalP"/>
    </source>
</evidence>
<dbReference type="EMBL" id="MCHX01000017">
    <property type="protein sequence ID" value="OFJ54077.1"/>
    <property type="molecule type" value="Genomic_DNA"/>
</dbReference>
<evidence type="ECO:0000313" key="3">
    <source>
        <dbReference type="Proteomes" id="UP000178953"/>
    </source>
</evidence>
<feature type="signal peptide" evidence="1">
    <location>
        <begin position="1"/>
        <end position="23"/>
    </location>
</feature>
<organism evidence="2 3">
    <name type="scientific">Mycolicibacterium grossiae</name>
    <dbReference type="NCBI Taxonomy" id="1552759"/>
    <lineage>
        <taxon>Bacteria</taxon>
        <taxon>Bacillati</taxon>
        <taxon>Actinomycetota</taxon>
        <taxon>Actinomycetes</taxon>
        <taxon>Mycobacteriales</taxon>
        <taxon>Mycobacteriaceae</taxon>
        <taxon>Mycolicibacterium</taxon>
    </lineage>
</organism>
<evidence type="ECO:0008006" key="4">
    <source>
        <dbReference type="Google" id="ProtNLM"/>
    </source>
</evidence>
<dbReference type="AlphaFoldDB" id="A0A1E8Q6H7"/>
<keyword evidence="3" id="KW-1185">Reference proteome</keyword>
<dbReference type="RefSeq" id="WP_070352835.1">
    <property type="nucleotide sequence ID" value="NZ_MCHX01000017.1"/>
</dbReference>